<reference evidence="2 3" key="1">
    <citation type="submission" date="2019-07" db="EMBL/GenBank/DDBJ databases">
        <title>De Novo Assembly of kiwifruit Actinidia rufa.</title>
        <authorList>
            <person name="Sugita-Konishi S."/>
            <person name="Sato K."/>
            <person name="Mori E."/>
            <person name="Abe Y."/>
            <person name="Kisaki G."/>
            <person name="Hamano K."/>
            <person name="Suezawa K."/>
            <person name="Otani M."/>
            <person name="Fukuda T."/>
            <person name="Manabe T."/>
            <person name="Gomi K."/>
            <person name="Tabuchi M."/>
            <person name="Akimitsu K."/>
            <person name="Kataoka I."/>
        </authorList>
    </citation>
    <scope>NUCLEOTIDE SEQUENCE [LARGE SCALE GENOMIC DNA]</scope>
    <source>
        <strain evidence="3">cv. Fuchu</strain>
    </source>
</reference>
<comment type="caution">
    <text evidence="2">The sequence shown here is derived from an EMBL/GenBank/DDBJ whole genome shotgun (WGS) entry which is preliminary data.</text>
</comment>
<feature type="compositionally biased region" description="Gly residues" evidence="1">
    <location>
        <begin position="49"/>
        <end position="63"/>
    </location>
</feature>
<evidence type="ECO:0000313" key="3">
    <source>
        <dbReference type="Proteomes" id="UP000585474"/>
    </source>
</evidence>
<protein>
    <submittedName>
        <fullName evidence="2">Uncharacterized protein</fullName>
    </submittedName>
</protein>
<proteinExistence type="predicted"/>
<dbReference type="AlphaFoldDB" id="A0A7J0GQN3"/>
<dbReference type="EMBL" id="BJWL01000023">
    <property type="protein sequence ID" value="GFZ13091.1"/>
    <property type="molecule type" value="Genomic_DNA"/>
</dbReference>
<organism evidence="2 3">
    <name type="scientific">Actinidia rufa</name>
    <dbReference type="NCBI Taxonomy" id="165716"/>
    <lineage>
        <taxon>Eukaryota</taxon>
        <taxon>Viridiplantae</taxon>
        <taxon>Streptophyta</taxon>
        <taxon>Embryophyta</taxon>
        <taxon>Tracheophyta</taxon>
        <taxon>Spermatophyta</taxon>
        <taxon>Magnoliopsida</taxon>
        <taxon>eudicotyledons</taxon>
        <taxon>Gunneridae</taxon>
        <taxon>Pentapetalae</taxon>
        <taxon>asterids</taxon>
        <taxon>Ericales</taxon>
        <taxon>Actinidiaceae</taxon>
        <taxon>Actinidia</taxon>
    </lineage>
</organism>
<evidence type="ECO:0000256" key="1">
    <source>
        <dbReference type="SAM" id="MobiDB-lite"/>
    </source>
</evidence>
<gene>
    <name evidence="2" type="ORF">Acr_23g0014760</name>
</gene>
<feature type="compositionally biased region" description="Low complexity" evidence="1">
    <location>
        <begin position="64"/>
        <end position="74"/>
    </location>
</feature>
<evidence type="ECO:0000313" key="2">
    <source>
        <dbReference type="EMBL" id="GFZ13091.1"/>
    </source>
</evidence>
<keyword evidence="3" id="KW-1185">Reference proteome</keyword>
<dbReference type="Proteomes" id="UP000585474">
    <property type="component" value="Unassembled WGS sequence"/>
</dbReference>
<name>A0A7J0GQN3_9ERIC</name>
<feature type="region of interest" description="Disordered" evidence="1">
    <location>
        <begin position="35"/>
        <end position="74"/>
    </location>
</feature>
<accession>A0A7J0GQN3</accession>
<sequence>MAERSYCGLAEPSFPLPKRGGDVVVEESGFRVRVSKGKSHGPVGEDLVSGGGGDVGDGEGGGMEAECGVEWSQE</sequence>